<dbReference type="PROSITE" id="PS50850">
    <property type="entry name" value="MFS"/>
    <property type="match status" value="1"/>
</dbReference>
<reference evidence="6" key="1">
    <citation type="submission" date="2019-10" db="EMBL/GenBank/DDBJ databases">
        <authorList>
            <person name="Nor Muhammad N."/>
        </authorList>
    </citation>
    <scope>NUCLEOTIDE SEQUENCE</scope>
</reference>
<evidence type="ECO:0000256" key="2">
    <source>
        <dbReference type="ARBA" id="ARBA00006727"/>
    </source>
</evidence>
<feature type="transmembrane region" description="Helical" evidence="4">
    <location>
        <begin position="229"/>
        <end position="249"/>
    </location>
</feature>
<gene>
    <name evidence="6" type="primary">G4NIB5</name>
</gene>
<dbReference type="AlphaFoldDB" id="A0A5K1K647"/>
<dbReference type="Gene3D" id="1.20.1250.20">
    <property type="entry name" value="MFS general substrate transporter like domains"/>
    <property type="match status" value="2"/>
</dbReference>
<feature type="transmembrane region" description="Helical" evidence="4">
    <location>
        <begin position="336"/>
        <end position="356"/>
    </location>
</feature>
<name>A0A5K1K647_9APHY</name>
<dbReference type="GO" id="GO:0022857">
    <property type="term" value="F:transmembrane transporter activity"/>
    <property type="evidence" value="ECO:0007669"/>
    <property type="project" value="InterPro"/>
</dbReference>
<dbReference type="InterPro" id="IPR036259">
    <property type="entry name" value="MFS_trans_sf"/>
</dbReference>
<accession>A0A5K1K647</accession>
<organism evidence="6">
    <name type="scientific">Ganoderma boninense</name>
    <dbReference type="NCBI Taxonomy" id="34458"/>
    <lineage>
        <taxon>Eukaryota</taxon>
        <taxon>Fungi</taxon>
        <taxon>Dikarya</taxon>
        <taxon>Basidiomycota</taxon>
        <taxon>Agaricomycotina</taxon>
        <taxon>Agaricomycetes</taxon>
        <taxon>Polyporales</taxon>
        <taxon>Polyporaceae</taxon>
        <taxon>Ganoderma</taxon>
    </lineage>
</organism>
<dbReference type="SUPFAM" id="SSF103473">
    <property type="entry name" value="MFS general substrate transporter"/>
    <property type="match status" value="1"/>
</dbReference>
<feature type="transmembrane region" description="Helical" evidence="4">
    <location>
        <begin position="111"/>
        <end position="133"/>
    </location>
</feature>
<dbReference type="PANTHER" id="PTHR11360:SF234">
    <property type="entry name" value="MFS-TYPE TRANSPORTER DBAD-RELATED"/>
    <property type="match status" value="1"/>
</dbReference>
<dbReference type="GO" id="GO:0016020">
    <property type="term" value="C:membrane"/>
    <property type="evidence" value="ECO:0007669"/>
    <property type="project" value="UniProtKB-SubCell"/>
</dbReference>
<dbReference type="InterPro" id="IPR020846">
    <property type="entry name" value="MFS_dom"/>
</dbReference>
<feature type="transmembrane region" description="Helical" evidence="4">
    <location>
        <begin position="362"/>
        <end position="381"/>
    </location>
</feature>
<feature type="transmembrane region" description="Helical" evidence="4">
    <location>
        <begin position="273"/>
        <end position="295"/>
    </location>
</feature>
<feature type="region of interest" description="Disordered" evidence="3">
    <location>
        <begin position="1"/>
        <end position="29"/>
    </location>
</feature>
<feature type="transmembrane region" description="Helical" evidence="4">
    <location>
        <begin position="163"/>
        <end position="184"/>
    </location>
</feature>
<protein>
    <submittedName>
        <fullName evidence="6">MFS domain-containing protein</fullName>
    </submittedName>
</protein>
<sequence>MATDLEQSKGVAYSSTCSASTIPNDDPTYTIDEGTKKLDAEDGEKNIAVEKVETAPAHDIGEFPDGGLKAWLVVLGCAAGTCATFGLVNAWGVFQAYYTTTILKGTSPSTIAWIGSIQYALVFIPGLVVGRIFDMGYVKLPLGLASALLVTATFLTAQCTEYWQFLLCQGIAVGLACGTIFGILMGAPAHWFKRKLGRASGVMALGSSVAGTVHPIIVKNLIQKVGFPWTMRVLGFIEIALLAILFATVERRLPPKVHNGPFFDFSVFKDVPFSLYTTSAFVAFLGLYTVLTYIDVNAVSIGISEDLAFYLLSIANACSAVGRVVGGLLADRAGPLNVMTPATLLAGVMTYVWPFANSAGGNVAVAVVYGASSGVFVSLLSTPIVRMGRMEDVGVRIGMCFTVMALSAVAGPPISGAINAATGGFKFTGIYAGA</sequence>
<evidence type="ECO:0000256" key="4">
    <source>
        <dbReference type="SAM" id="Phobius"/>
    </source>
</evidence>
<comment type="subcellular location">
    <subcellularLocation>
        <location evidence="1">Membrane</location>
        <topology evidence="1">Multi-pass membrane protein</topology>
    </subcellularLocation>
</comment>
<evidence type="ECO:0000313" key="6">
    <source>
        <dbReference type="EMBL" id="VWP00649.1"/>
    </source>
</evidence>
<evidence type="ECO:0000256" key="3">
    <source>
        <dbReference type="SAM" id="MobiDB-lite"/>
    </source>
</evidence>
<evidence type="ECO:0000259" key="5">
    <source>
        <dbReference type="PROSITE" id="PS50850"/>
    </source>
</evidence>
<dbReference type="InterPro" id="IPR050327">
    <property type="entry name" value="Proton-linked_MCT"/>
</dbReference>
<keyword evidence="4" id="KW-0812">Transmembrane</keyword>
<proteinExistence type="inferred from homology"/>
<feature type="transmembrane region" description="Helical" evidence="4">
    <location>
        <begin position="70"/>
        <end position="91"/>
    </location>
</feature>
<feature type="transmembrane region" description="Helical" evidence="4">
    <location>
        <begin position="196"/>
        <end position="217"/>
    </location>
</feature>
<dbReference type="InterPro" id="IPR011701">
    <property type="entry name" value="MFS"/>
</dbReference>
<keyword evidence="4" id="KW-1133">Transmembrane helix</keyword>
<feature type="domain" description="Major facilitator superfamily (MFS) profile" evidence="5">
    <location>
        <begin position="272"/>
        <end position="434"/>
    </location>
</feature>
<feature type="transmembrane region" description="Helical" evidence="4">
    <location>
        <begin position="307"/>
        <end position="329"/>
    </location>
</feature>
<dbReference type="Pfam" id="PF07690">
    <property type="entry name" value="MFS_1"/>
    <property type="match status" value="1"/>
</dbReference>
<evidence type="ECO:0000256" key="1">
    <source>
        <dbReference type="ARBA" id="ARBA00004141"/>
    </source>
</evidence>
<dbReference type="EMBL" id="LR728678">
    <property type="protein sequence ID" value="VWP00649.1"/>
    <property type="molecule type" value="Genomic_DNA"/>
</dbReference>
<feature type="transmembrane region" description="Helical" evidence="4">
    <location>
        <begin position="393"/>
        <end position="414"/>
    </location>
</feature>
<comment type="similarity">
    <text evidence="2">Belongs to the major facilitator superfamily. Monocarboxylate porter (TC 2.A.1.13) family.</text>
</comment>
<dbReference type="PANTHER" id="PTHR11360">
    <property type="entry name" value="MONOCARBOXYLATE TRANSPORTER"/>
    <property type="match status" value="1"/>
</dbReference>
<keyword evidence="4" id="KW-0472">Membrane</keyword>
<feature type="compositionally biased region" description="Polar residues" evidence="3">
    <location>
        <begin position="13"/>
        <end position="23"/>
    </location>
</feature>
<feature type="transmembrane region" description="Helical" evidence="4">
    <location>
        <begin position="140"/>
        <end position="157"/>
    </location>
</feature>